<keyword evidence="2" id="KW-0732">Signal</keyword>
<dbReference type="Proteomes" id="UP001163823">
    <property type="component" value="Chromosome 12"/>
</dbReference>
<keyword evidence="4" id="KW-1185">Reference proteome</keyword>
<reference evidence="3" key="1">
    <citation type="journal article" date="2023" name="Science">
        <title>Elucidation of the pathway for biosynthesis of saponin adjuvants from the soapbark tree.</title>
        <authorList>
            <person name="Reed J."/>
            <person name="Orme A."/>
            <person name="El-Demerdash A."/>
            <person name="Owen C."/>
            <person name="Martin L.B.B."/>
            <person name="Misra R.C."/>
            <person name="Kikuchi S."/>
            <person name="Rejzek M."/>
            <person name="Martin A.C."/>
            <person name="Harkess A."/>
            <person name="Leebens-Mack J."/>
            <person name="Louveau T."/>
            <person name="Stephenson M.J."/>
            <person name="Osbourn A."/>
        </authorList>
    </citation>
    <scope>NUCLEOTIDE SEQUENCE</scope>
    <source>
        <strain evidence="3">S10</strain>
    </source>
</reference>
<feature type="chain" id="PRO_5041958278" evidence="2">
    <location>
        <begin position="23"/>
        <end position="66"/>
    </location>
</feature>
<organism evidence="3 4">
    <name type="scientific">Quillaja saponaria</name>
    <name type="common">Soap bark tree</name>
    <dbReference type="NCBI Taxonomy" id="32244"/>
    <lineage>
        <taxon>Eukaryota</taxon>
        <taxon>Viridiplantae</taxon>
        <taxon>Streptophyta</taxon>
        <taxon>Embryophyta</taxon>
        <taxon>Tracheophyta</taxon>
        <taxon>Spermatophyta</taxon>
        <taxon>Magnoliopsida</taxon>
        <taxon>eudicotyledons</taxon>
        <taxon>Gunneridae</taxon>
        <taxon>Pentapetalae</taxon>
        <taxon>rosids</taxon>
        <taxon>fabids</taxon>
        <taxon>Fabales</taxon>
        <taxon>Quillajaceae</taxon>
        <taxon>Quillaja</taxon>
    </lineage>
</organism>
<evidence type="ECO:0000313" key="4">
    <source>
        <dbReference type="Proteomes" id="UP001163823"/>
    </source>
</evidence>
<dbReference type="InterPro" id="IPR044702">
    <property type="entry name" value="AGP23/40"/>
</dbReference>
<proteinExistence type="predicted"/>
<keyword evidence="1" id="KW-0812">Transmembrane</keyword>
<evidence type="ECO:0000256" key="1">
    <source>
        <dbReference type="SAM" id="Phobius"/>
    </source>
</evidence>
<keyword evidence="1" id="KW-0472">Membrane</keyword>
<evidence type="ECO:0000313" key="3">
    <source>
        <dbReference type="EMBL" id="KAJ7949144.1"/>
    </source>
</evidence>
<evidence type="ECO:0000256" key="2">
    <source>
        <dbReference type="SAM" id="SignalP"/>
    </source>
</evidence>
<dbReference type="PANTHER" id="PTHR34672">
    <property type="entry name" value="POLLEN-SPECIFIC ARABINOGALACTA PROTEIN BAN102"/>
    <property type="match status" value="1"/>
</dbReference>
<gene>
    <name evidence="3" type="ORF">O6P43_029521</name>
</gene>
<dbReference type="EMBL" id="JARAOO010000012">
    <property type="protein sequence ID" value="KAJ7949144.1"/>
    <property type="molecule type" value="Genomic_DNA"/>
</dbReference>
<keyword evidence="1" id="KW-1133">Transmembrane helix</keyword>
<protein>
    <submittedName>
        <fullName evidence="3">Arabinogalactan peptide 23-like</fullName>
    </submittedName>
</protein>
<feature type="signal peptide" evidence="2">
    <location>
        <begin position="1"/>
        <end position="22"/>
    </location>
</feature>
<feature type="transmembrane region" description="Helical" evidence="1">
    <location>
        <begin position="46"/>
        <end position="65"/>
    </location>
</feature>
<dbReference type="KEGG" id="qsa:O6P43_029521"/>
<accession>A0AAD7L034</accession>
<dbReference type="PANTHER" id="PTHR34672:SF14">
    <property type="entry name" value="ARABINOGALACTAN PROTEIN 40"/>
    <property type="match status" value="1"/>
</dbReference>
<dbReference type="AlphaFoldDB" id="A0AAD7L034"/>
<sequence>MEMRKIACAILFSAASISAVMAHEGHHHESPAPSPGGPNSAAGATLPALGSLVGASLISFVAYYLH</sequence>
<name>A0AAD7L034_QUISA</name>
<comment type="caution">
    <text evidence="3">The sequence shown here is derived from an EMBL/GenBank/DDBJ whole genome shotgun (WGS) entry which is preliminary data.</text>
</comment>